<dbReference type="InterPro" id="IPR008217">
    <property type="entry name" value="Ccc1_fam"/>
</dbReference>
<evidence type="ECO:0000256" key="1">
    <source>
        <dbReference type="ARBA" id="ARBA00004127"/>
    </source>
</evidence>
<comment type="subcellular location">
    <subcellularLocation>
        <location evidence="1">Endomembrane system</location>
        <topology evidence="1">Multi-pass membrane protein</topology>
    </subcellularLocation>
</comment>
<evidence type="ECO:0000313" key="7">
    <source>
        <dbReference type="Proteomes" id="UP001164761"/>
    </source>
</evidence>
<organism evidence="6 7">
    <name type="scientific">Alicyclobacillus fastidiosus</name>
    <dbReference type="NCBI Taxonomy" id="392011"/>
    <lineage>
        <taxon>Bacteria</taxon>
        <taxon>Bacillati</taxon>
        <taxon>Bacillota</taxon>
        <taxon>Bacilli</taxon>
        <taxon>Bacillales</taxon>
        <taxon>Alicyclobacillaceae</taxon>
        <taxon>Alicyclobacillus</taxon>
    </lineage>
</organism>
<reference evidence="6" key="1">
    <citation type="submission" date="2022-08" db="EMBL/GenBank/DDBJ databases">
        <title>Alicyclobacillus fastidiosus DSM 17978, complete genome.</title>
        <authorList>
            <person name="Wang Q."/>
            <person name="Cai R."/>
            <person name="Wang Z."/>
        </authorList>
    </citation>
    <scope>NUCLEOTIDE SEQUENCE</scope>
    <source>
        <strain evidence="6">DSM 17978</strain>
        <plasmid evidence="6">unnamed1</plasmid>
    </source>
</reference>
<keyword evidence="6" id="KW-0614">Plasmid</keyword>
<proteinExistence type="predicted"/>
<keyword evidence="7" id="KW-1185">Reference proteome</keyword>
<dbReference type="EMBL" id="CP104068">
    <property type="protein sequence ID" value="WAH44771.1"/>
    <property type="molecule type" value="Genomic_DNA"/>
</dbReference>
<dbReference type="Pfam" id="PF01988">
    <property type="entry name" value="VIT1"/>
    <property type="match status" value="1"/>
</dbReference>
<feature type="transmembrane region" description="Helical" evidence="5">
    <location>
        <begin position="57"/>
        <end position="79"/>
    </location>
</feature>
<evidence type="ECO:0000313" key="6">
    <source>
        <dbReference type="EMBL" id="WAH44771.1"/>
    </source>
</evidence>
<accession>A0ABY6ZRL7</accession>
<feature type="transmembrane region" description="Helical" evidence="5">
    <location>
        <begin position="29"/>
        <end position="50"/>
    </location>
</feature>
<geneLocation type="plasmid" evidence="6 7">
    <name>unnamed1</name>
</geneLocation>
<sequence length="243" mass="25772">MATLSPSKRLDEVLGKDKQNDVSDWIGDAIYGVNDGLGAIFGIIAGVAGYTSNSHTILISGLFGALASTLSMGAGAWLATKSENELMDTTLSRARKSIETERARELETLSLIYQAKGFNETDAEYIAQTIAKDDNMFLRTIAQEKHGLHESAKGNPWSSAMSGSISTFVGAIVPLIPFFFISGRLALVLAAIVSILAHFVVGALKSLVTVRSWWSSGLEMTMAGIIVGVVSYALGLLGNVLLG</sequence>
<gene>
    <name evidence="6" type="ORF">NZD89_28325</name>
</gene>
<name>A0ABY6ZRL7_9BACL</name>
<evidence type="ECO:0000256" key="4">
    <source>
        <dbReference type="ARBA" id="ARBA00023136"/>
    </source>
</evidence>
<dbReference type="PANTHER" id="PTHR31851">
    <property type="entry name" value="FE(2+)/MN(2+) TRANSPORTER PCL1"/>
    <property type="match status" value="1"/>
</dbReference>
<evidence type="ECO:0000256" key="2">
    <source>
        <dbReference type="ARBA" id="ARBA00022692"/>
    </source>
</evidence>
<feature type="transmembrane region" description="Helical" evidence="5">
    <location>
        <begin position="160"/>
        <end position="180"/>
    </location>
</feature>
<evidence type="ECO:0000256" key="3">
    <source>
        <dbReference type="ARBA" id="ARBA00022989"/>
    </source>
</evidence>
<keyword evidence="2 5" id="KW-0812">Transmembrane</keyword>
<keyword evidence="3 5" id="KW-1133">Transmembrane helix</keyword>
<protein>
    <submittedName>
        <fullName evidence="6">VIT1/CCC1 transporter family protein</fullName>
    </submittedName>
</protein>
<dbReference type="Proteomes" id="UP001164761">
    <property type="component" value="Plasmid unnamed1"/>
</dbReference>
<feature type="transmembrane region" description="Helical" evidence="5">
    <location>
        <begin position="187"/>
        <end position="208"/>
    </location>
</feature>
<keyword evidence="4 5" id="KW-0472">Membrane</keyword>
<evidence type="ECO:0000256" key="5">
    <source>
        <dbReference type="SAM" id="Phobius"/>
    </source>
</evidence>
<dbReference type="RefSeq" id="WP_268008645.1">
    <property type="nucleotide sequence ID" value="NZ_BSUT01000003.1"/>
</dbReference>
<feature type="transmembrane region" description="Helical" evidence="5">
    <location>
        <begin position="220"/>
        <end position="242"/>
    </location>
</feature>